<name>A0A0D9ZXM0_9ORYZ</name>
<dbReference type="AlphaFoldDB" id="A0A0D9ZXM0"/>
<reference evidence="1" key="1">
    <citation type="submission" date="2015-04" db="UniProtKB">
        <authorList>
            <consortium name="EnsemblPlants"/>
        </authorList>
    </citation>
    <scope>IDENTIFICATION</scope>
</reference>
<dbReference type="Gramene" id="OGLUM05G12960.2">
    <property type="protein sequence ID" value="OGLUM05G12960.2"/>
    <property type="gene ID" value="OGLUM05G12960"/>
</dbReference>
<evidence type="ECO:0000313" key="1">
    <source>
        <dbReference type="EnsemblPlants" id="OGLUM05G12960.2"/>
    </source>
</evidence>
<evidence type="ECO:0000313" key="2">
    <source>
        <dbReference type="Proteomes" id="UP000026961"/>
    </source>
</evidence>
<accession>A0A0D9ZXM0</accession>
<reference evidence="1" key="2">
    <citation type="submission" date="2018-05" db="EMBL/GenBank/DDBJ databases">
        <title>OgluRS3 (Oryza glumaepatula Reference Sequence Version 3).</title>
        <authorList>
            <person name="Zhang J."/>
            <person name="Kudrna D."/>
            <person name="Lee S."/>
            <person name="Talag J."/>
            <person name="Welchert J."/>
            <person name="Wing R.A."/>
        </authorList>
    </citation>
    <scope>NUCLEOTIDE SEQUENCE [LARGE SCALE GENOMIC DNA]</scope>
</reference>
<dbReference type="Proteomes" id="UP000026961">
    <property type="component" value="Chromosome 5"/>
</dbReference>
<protein>
    <submittedName>
        <fullName evidence="1">Uncharacterized protein</fullName>
    </submittedName>
</protein>
<dbReference type="EnsemblPlants" id="OGLUM05G12960.2">
    <property type="protein sequence ID" value="OGLUM05G12960.2"/>
    <property type="gene ID" value="OGLUM05G12960"/>
</dbReference>
<keyword evidence="2" id="KW-1185">Reference proteome</keyword>
<sequence>MGIGKPRGKSAKNLKEFAGIVKLFVDGSIKESDGSGQLDMCGLSPEDVAESSLGLASQKKYGVDMELWTPHTSKLKGKYLL</sequence>
<proteinExistence type="predicted"/>
<dbReference type="HOGENOM" id="CLU_2577745_0_0_1"/>
<organism evidence="1">
    <name type="scientific">Oryza glumipatula</name>
    <dbReference type="NCBI Taxonomy" id="40148"/>
    <lineage>
        <taxon>Eukaryota</taxon>
        <taxon>Viridiplantae</taxon>
        <taxon>Streptophyta</taxon>
        <taxon>Embryophyta</taxon>
        <taxon>Tracheophyta</taxon>
        <taxon>Spermatophyta</taxon>
        <taxon>Magnoliopsida</taxon>
        <taxon>Liliopsida</taxon>
        <taxon>Poales</taxon>
        <taxon>Poaceae</taxon>
        <taxon>BOP clade</taxon>
        <taxon>Oryzoideae</taxon>
        <taxon>Oryzeae</taxon>
        <taxon>Oryzinae</taxon>
        <taxon>Oryza</taxon>
    </lineage>
</organism>